<dbReference type="InterPro" id="IPR025736">
    <property type="entry name" value="PucR_C-HTH_dom"/>
</dbReference>
<dbReference type="Pfam" id="PF05651">
    <property type="entry name" value="Diacid_rec"/>
    <property type="match status" value="1"/>
</dbReference>
<dbReference type="InterPro" id="IPR051448">
    <property type="entry name" value="CdaR-like_regulators"/>
</dbReference>
<gene>
    <name evidence="2" type="ORF">IJ22_04570</name>
</gene>
<dbReference type="PANTHER" id="PTHR33744">
    <property type="entry name" value="CARBOHYDRATE DIACID REGULATOR"/>
    <property type="match status" value="1"/>
</dbReference>
<dbReference type="Pfam" id="PF13556">
    <property type="entry name" value="HTH_30"/>
    <property type="match status" value="1"/>
</dbReference>
<dbReference type="RefSeq" id="WP_062406939.1">
    <property type="nucleotide sequence ID" value="NZ_BJCS01000002.1"/>
</dbReference>
<name>A0A0U2W0E0_9BACL</name>
<dbReference type="InterPro" id="IPR041522">
    <property type="entry name" value="CdaR_GGDEF"/>
</dbReference>
<organism evidence="2 3">
    <name type="scientific">Paenibacillus naphthalenovorans</name>
    <dbReference type="NCBI Taxonomy" id="162209"/>
    <lineage>
        <taxon>Bacteria</taxon>
        <taxon>Bacillati</taxon>
        <taxon>Bacillota</taxon>
        <taxon>Bacilli</taxon>
        <taxon>Bacillales</taxon>
        <taxon>Paenibacillaceae</taxon>
        <taxon>Paenibacillus</taxon>
    </lineage>
</organism>
<dbReference type="Proteomes" id="UP000061660">
    <property type="component" value="Chromosome"/>
</dbReference>
<evidence type="ECO:0000313" key="3">
    <source>
        <dbReference type="Proteomes" id="UP000061660"/>
    </source>
</evidence>
<proteinExistence type="inferred from homology"/>
<evidence type="ECO:0000256" key="1">
    <source>
        <dbReference type="ARBA" id="ARBA00006754"/>
    </source>
</evidence>
<sequence length="377" mass="43000">MLTPELAAEIVQETMERLDRNINIMDLTGTIIASGDAGRIGQYHEAAAEAMRQNRELIVEEHHVPQWNGAHIGINLPVHYNGRVVGAIGITGTPNEVKPFGHLVKMTTELMIKQKHLKLQDEWKQMTVDLIVEELLQSSAPDLPMIDQRLETLHCRFSPPYQVAAAAYKLPSENKGNEGLLAKVQRMFQSDKALISQYRPQKLLFLFYEIPPEGVEHKLVKLTELLEREALKHTIGVGSPVMTREAIRLGFTEADLALRMGESEDRPLVRFDTVEAKALVHEIPSEHRNRLLTKIQPYWNDKMRETLQAFFDCSLSIASSAKMLNIHRNTMIYRLEQIKALTGYDPQQFQDAVLLQFVLWFRPESFHMELNKGSSSD</sequence>
<dbReference type="InterPro" id="IPR042070">
    <property type="entry name" value="PucR_C-HTH_sf"/>
</dbReference>
<dbReference type="OrthoDB" id="9792148at2"/>
<dbReference type="Gene3D" id="1.10.10.2840">
    <property type="entry name" value="PucR C-terminal helix-turn-helix domain"/>
    <property type="match status" value="1"/>
</dbReference>
<dbReference type="PATRIC" id="fig|162209.4.peg.482"/>
<comment type="similarity">
    <text evidence="1">Belongs to the CdaR family.</text>
</comment>
<reference evidence="3" key="1">
    <citation type="submission" date="2015-12" db="EMBL/GenBank/DDBJ databases">
        <title>Complete genome sequences of two moderately thermophilic Paenibacillus species.</title>
        <authorList>
            <person name="Butler R.III."/>
            <person name="Wang J."/>
            <person name="Stark B.C."/>
            <person name="Pombert J.-F."/>
        </authorList>
    </citation>
    <scope>NUCLEOTIDE SEQUENCE [LARGE SCALE GENOMIC DNA]</scope>
    <source>
        <strain evidence="3">32O-Y</strain>
    </source>
</reference>
<dbReference type="Pfam" id="PF17853">
    <property type="entry name" value="GGDEF_2"/>
    <property type="match status" value="1"/>
</dbReference>
<dbReference type="AlphaFoldDB" id="A0A0U2W0E0"/>
<evidence type="ECO:0000313" key="2">
    <source>
        <dbReference type="EMBL" id="ALS20845.1"/>
    </source>
</evidence>
<dbReference type="PANTHER" id="PTHR33744:SF15">
    <property type="entry name" value="CARBOHYDRATE DIACID REGULATOR"/>
    <property type="match status" value="1"/>
</dbReference>
<dbReference type="KEGG" id="pnp:IJ22_04570"/>
<reference evidence="2 3" key="2">
    <citation type="journal article" date="2016" name="Genome Announc.">
        <title>Complete Genome Sequences of Two Interactive Moderate Thermophiles, Paenibacillus napthalenovorans 32O-Y and Paenibacillus sp. 32O-W.</title>
        <authorList>
            <person name="Butler R.R.III."/>
            <person name="Wang J."/>
            <person name="Stark B.C."/>
            <person name="Pombert J.F."/>
        </authorList>
    </citation>
    <scope>NUCLEOTIDE SEQUENCE [LARGE SCALE GENOMIC DNA]</scope>
    <source>
        <strain evidence="2 3">32O-Y</strain>
    </source>
</reference>
<dbReference type="EMBL" id="CP013652">
    <property type="protein sequence ID" value="ALS20845.1"/>
    <property type="molecule type" value="Genomic_DNA"/>
</dbReference>
<dbReference type="STRING" id="162209.IJ22_04570"/>
<accession>A0A0U2W0E0</accession>
<protein>
    <submittedName>
        <fullName evidence="2">Carbohydrate diacid transcriptional activator CdaR</fullName>
    </submittedName>
</protein>
<dbReference type="InterPro" id="IPR008599">
    <property type="entry name" value="Diacid_rec"/>
</dbReference>
<keyword evidence="3" id="KW-1185">Reference proteome</keyword>